<organism evidence="2 3">
    <name type="scientific">Vibrio galatheae</name>
    <dbReference type="NCBI Taxonomy" id="579748"/>
    <lineage>
        <taxon>Bacteria</taxon>
        <taxon>Pseudomonadati</taxon>
        <taxon>Pseudomonadota</taxon>
        <taxon>Gammaproteobacteria</taxon>
        <taxon>Vibrionales</taxon>
        <taxon>Vibrionaceae</taxon>
        <taxon>Vibrio</taxon>
    </lineage>
</organism>
<dbReference type="Proteomes" id="UP000033673">
    <property type="component" value="Unassembled WGS sequence"/>
</dbReference>
<gene>
    <name evidence="2" type="ORF">TW81_13530</name>
</gene>
<dbReference type="SUPFAM" id="SSF109604">
    <property type="entry name" value="HD-domain/PDEase-like"/>
    <property type="match status" value="1"/>
</dbReference>
<name>A0A0F4NHX7_9VIBR</name>
<sequence>MQSSLTTNKIYNEEANALANKITQITKERHAKWLVSLKYILDQSDVDSALSRQSEFCDSVILKEEERITDNQRLLLECESAKVQERRKAIEDRQKIVVSVISDISEHAKNYICEKLSEMSGLQLFGRFPDFSYFSSVAYSPSLNFSKLTVLTTNDNQLKSNVLELVNNPKFCQRLGKSPRSIQDPKIAIGAIGIDNCSLLFPILMAKPLLKWHDPVTKSIAPKLWQHMVLTANVTRIRMEQSGVRFPQQGILLGVLRTISHFAIVNHFSLLFEDAQVNKMQWYRENNLREEYYACGEVTPDLSVLPKVIHKLEAELTRKVIESIEWTPFTVPIKVALEEDLDGIPVLERSDAGIALAQAQAYAMFDMLDRSNAFVEKHKPFWFANVQMPPDALQTIRDMHPGRVSLVKA</sequence>
<dbReference type="EMBL" id="JXXV01000024">
    <property type="protein sequence ID" value="KJY82428.1"/>
    <property type="molecule type" value="Genomic_DNA"/>
</dbReference>
<dbReference type="STRING" id="579748.TW81_13530"/>
<dbReference type="RefSeq" id="WP_045956263.1">
    <property type="nucleotide sequence ID" value="NZ_JXXV01000024.1"/>
</dbReference>
<evidence type="ECO:0000313" key="2">
    <source>
        <dbReference type="EMBL" id="KJY82428.1"/>
    </source>
</evidence>
<dbReference type="Gene3D" id="1.10.3210.10">
    <property type="entry name" value="Hypothetical protein af1432"/>
    <property type="match status" value="1"/>
</dbReference>
<accession>A0A0F4NHX7</accession>
<dbReference type="OrthoDB" id="5808839at2"/>
<evidence type="ECO:0000259" key="1">
    <source>
        <dbReference type="Pfam" id="PF08668"/>
    </source>
</evidence>
<keyword evidence="3" id="KW-1185">Reference proteome</keyword>
<feature type="domain" description="HDOD" evidence="1">
    <location>
        <begin position="137"/>
        <end position="274"/>
    </location>
</feature>
<proteinExistence type="predicted"/>
<evidence type="ECO:0000313" key="3">
    <source>
        <dbReference type="Proteomes" id="UP000033673"/>
    </source>
</evidence>
<dbReference type="PATRIC" id="fig|579748.3.peg.2798"/>
<comment type="caution">
    <text evidence="2">The sequence shown here is derived from an EMBL/GenBank/DDBJ whole genome shotgun (WGS) entry which is preliminary data.</text>
</comment>
<reference evidence="2 3" key="1">
    <citation type="journal article" date="2015" name="BMC Genomics">
        <title>Genome mining reveals unlocked bioactive potential of marine Gram-negative bacteria.</title>
        <authorList>
            <person name="Machado H."/>
            <person name="Sonnenschein E.C."/>
            <person name="Melchiorsen J."/>
            <person name="Gram L."/>
        </authorList>
    </citation>
    <scope>NUCLEOTIDE SEQUENCE [LARGE SCALE GENOMIC DNA]</scope>
    <source>
        <strain evidence="2 3">S2757</strain>
    </source>
</reference>
<dbReference type="AlphaFoldDB" id="A0A0F4NHX7"/>
<protein>
    <recommendedName>
        <fullName evidence="1">HDOD domain-containing protein</fullName>
    </recommendedName>
</protein>
<dbReference type="InterPro" id="IPR013976">
    <property type="entry name" value="HDOD"/>
</dbReference>
<dbReference type="Pfam" id="PF08668">
    <property type="entry name" value="HDOD"/>
    <property type="match status" value="1"/>
</dbReference>